<dbReference type="Pfam" id="PF17899">
    <property type="entry name" value="Peptidase_M61_N"/>
    <property type="match status" value="1"/>
</dbReference>
<proteinExistence type="predicted"/>
<feature type="domain" description="Peptidase M61 catalytic" evidence="1">
    <location>
        <begin position="271"/>
        <end position="342"/>
    </location>
</feature>
<evidence type="ECO:0008006" key="5">
    <source>
        <dbReference type="Google" id="ProtNLM"/>
    </source>
</evidence>
<dbReference type="Proteomes" id="UP001595379">
    <property type="component" value="Unassembled WGS sequence"/>
</dbReference>
<dbReference type="InterPro" id="IPR007963">
    <property type="entry name" value="Peptidase_M61_catalytic"/>
</dbReference>
<comment type="caution">
    <text evidence="3">The sequence shown here is derived from an EMBL/GenBank/DDBJ whole genome shotgun (WGS) entry which is preliminary data.</text>
</comment>
<keyword evidence="4" id="KW-1185">Reference proteome</keyword>
<dbReference type="EMBL" id="JBHRSV010000009">
    <property type="protein sequence ID" value="MFC2925805.1"/>
    <property type="molecule type" value="Genomic_DNA"/>
</dbReference>
<protein>
    <recommendedName>
        <fullName evidence="5">Peptidase M61 catalytic domain-containing protein</fullName>
    </recommendedName>
</protein>
<reference evidence="4" key="1">
    <citation type="journal article" date="2019" name="Int. J. Syst. Evol. Microbiol.">
        <title>The Global Catalogue of Microorganisms (GCM) 10K type strain sequencing project: providing services to taxonomists for standard genome sequencing and annotation.</title>
        <authorList>
            <consortium name="The Broad Institute Genomics Platform"/>
            <consortium name="The Broad Institute Genome Sequencing Center for Infectious Disease"/>
            <person name="Wu L."/>
            <person name="Ma J."/>
        </authorList>
    </citation>
    <scope>NUCLEOTIDE SEQUENCE [LARGE SCALE GENOMIC DNA]</scope>
    <source>
        <strain evidence="4">KCTC 52487</strain>
    </source>
</reference>
<dbReference type="SUPFAM" id="SSF55486">
    <property type="entry name" value="Metalloproteases ('zincins'), catalytic domain"/>
    <property type="match status" value="1"/>
</dbReference>
<sequence>MIQIALAAGILLAQDPATPVSYAVRIAATGERPSVSVELRLTGEEDGTTRLRIPAFWGGQSDLWNVIDGLTVNGGDLSETDDPGFRDIAHAPGAPLTIRYSVVPDRTGAPNAEPRDYYRPYIEPDFIHLIGHTVFIIPDIDSDTPISLRIDYPDGWAFASDLEHGEMTLHALTTSVTVAGDYRVETREVGGANVRIAQRGDTGIPDDVFAEAIETAILANLDYWQAEGEPYLVTVLTLESEPDHMSIGGTNLGDSFAMFVTAGPDISILTRILAHEHTHTWVPDRLGGALPGDQYDEAEGYWFSEGFTDFLTTRAGVRGGSFDAATAIAHLNEVLAQDAASPWRGAPNSVIREQFWADAQAQRLPYHRGELFAALVDHEIRTATNGAQDLDDVITAMAETRDEGPASARFADVVLAITGVDVSGLVERHIVNGEPVFLAADTFGTCGPVETEEAPVFVYGMTGSRNEAGQFVIETVDETGPAWPAGFRPGMTIIERLEGSVGDASVDSVLRVENEDGIQDLRYRPTNGEIRRTQRLVPNTGGDLTAACHARLAGEDA</sequence>
<dbReference type="Pfam" id="PF05299">
    <property type="entry name" value="Peptidase_M61"/>
    <property type="match status" value="1"/>
</dbReference>
<gene>
    <name evidence="3" type="ORF">ACFOOR_06775</name>
</gene>
<accession>A0ABV6ZWF0</accession>
<feature type="domain" description="Peptidase M61 N-terminal" evidence="2">
    <location>
        <begin position="91"/>
        <end position="167"/>
    </location>
</feature>
<dbReference type="InterPro" id="IPR040756">
    <property type="entry name" value="Peptidase_M61_N"/>
</dbReference>
<evidence type="ECO:0000313" key="4">
    <source>
        <dbReference type="Proteomes" id="UP001595379"/>
    </source>
</evidence>
<dbReference type="InterPro" id="IPR027268">
    <property type="entry name" value="Peptidase_M4/M1_CTD_sf"/>
</dbReference>
<dbReference type="Gene3D" id="1.10.390.10">
    <property type="entry name" value="Neutral Protease Domain 2"/>
    <property type="match status" value="1"/>
</dbReference>
<evidence type="ECO:0000259" key="1">
    <source>
        <dbReference type="Pfam" id="PF05299"/>
    </source>
</evidence>
<name>A0ABV6ZWF0_9PROT</name>
<dbReference type="RefSeq" id="WP_343165739.1">
    <property type="nucleotide sequence ID" value="NZ_JBHRSV010000009.1"/>
</dbReference>
<evidence type="ECO:0000313" key="3">
    <source>
        <dbReference type="EMBL" id="MFC2925805.1"/>
    </source>
</evidence>
<evidence type="ECO:0000259" key="2">
    <source>
        <dbReference type="Pfam" id="PF17899"/>
    </source>
</evidence>
<organism evidence="3 4">
    <name type="scientific">Hyphobacterium vulgare</name>
    <dbReference type="NCBI Taxonomy" id="1736751"/>
    <lineage>
        <taxon>Bacteria</taxon>
        <taxon>Pseudomonadati</taxon>
        <taxon>Pseudomonadota</taxon>
        <taxon>Alphaproteobacteria</taxon>
        <taxon>Maricaulales</taxon>
        <taxon>Maricaulaceae</taxon>
        <taxon>Hyphobacterium</taxon>
    </lineage>
</organism>